<dbReference type="PANTHER" id="PTHR43625:SF40">
    <property type="entry name" value="ALDO-KETO REDUCTASE YAKC [NADP(+)]"/>
    <property type="match status" value="1"/>
</dbReference>
<dbReference type="InterPro" id="IPR036812">
    <property type="entry name" value="NAD(P)_OxRdtase_dom_sf"/>
</dbReference>
<dbReference type="InterPro" id="IPR050791">
    <property type="entry name" value="Aldo-Keto_reductase"/>
</dbReference>
<name>A0A1X6WWL7_9MICO</name>
<dbReference type="RefSeq" id="WP_087103032.1">
    <property type="nucleotide sequence ID" value="NZ_FWFG01000040.1"/>
</dbReference>
<evidence type="ECO:0000259" key="3">
    <source>
        <dbReference type="Pfam" id="PF00248"/>
    </source>
</evidence>
<reference evidence="4 5" key="1">
    <citation type="submission" date="2017-02" db="EMBL/GenBank/DDBJ databases">
        <authorList>
            <person name="Peterson S.W."/>
        </authorList>
    </citation>
    <scope>NUCLEOTIDE SEQUENCE [LARGE SCALE GENOMIC DNA]</scope>
    <source>
        <strain evidence="4 5">CIP104813</strain>
    </source>
</reference>
<dbReference type="PRINTS" id="PR00069">
    <property type="entry name" value="ALDKETRDTASE"/>
</dbReference>
<dbReference type="GO" id="GO:0016491">
    <property type="term" value="F:oxidoreductase activity"/>
    <property type="evidence" value="ECO:0007669"/>
    <property type="project" value="UniProtKB-KW"/>
</dbReference>
<dbReference type="Gene3D" id="3.20.20.100">
    <property type="entry name" value="NADP-dependent oxidoreductase domain"/>
    <property type="match status" value="1"/>
</dbReference>
<dbReference type="OrthoDB" id="9768793at2"/>
<dbReference type="InterPro" id="IPR023210">
    <property type="entry name" value="NADP_OxRdtase_dom"/>
</dbReference>
<feature type="domain" description="NADP-dependent oxidoreductase" evidence="3">
    <location>
        <begin position="30"/>
        <end position="304"/>
    </location>
</feature>
<organism evidence="4 5">
    <name type="scientific">Brachybacterium nesterenkovii</name>
    <dbReference type="NCBI Taxonomy" id="47847"/>
    <lineage>
        <taxon>Bacteria</taxon>
        <taxon>Bacillati</taxon>
        <taxon>Actinomycetota</taxon>
        <taxon>Actinomycetes</taxon>
        <taxon>Micrococcales</taxon>
        <taxon>Dermabacteraceae</taxon>
        <taxon>Brachybacterium</taxon>
    </lineage>
</organism>
<dbReference type="CDD" id="cd19088">
    <property type="entry name" value="AKR_AKR13B1"/>
    <property type="match status" value="1"/>
</dbReference>
<dbReference type="AlphaFoldDB" id="A0A1X6WWL7"/>
<evidence type="ECO:0000256" key="2">
    <source>
        <dbReference type="SAM" id="MobiDB-lite"/>
    </source>
</evidence>
<dbReference type="GO" id="GO:0005737">
    <property type="term" value="C:cytoplasm"/>
    <property type="evidence" value="ECO:0007669"/>
    <property type="project" value="TreeGrafter"/>
</dbReference>
<keyword evidence="5" id="KW-1185">Reference proteome</keyword>
<evidence type="ECO:0000256" key="1">
    <source>
        <dbReference type="ARBA" id="ARBA00023002"/>
    </source>
</evidence>
<evidence type="ECO:0000313" key="4">
    <source>
        <dbReference type="EMBL" id="SLM89971.1"/>
    </source>
</evidence>
<proteinExistence type="predicted"/>
<dbReference type="Pfam" id="PF00248">
    <property type="entry name" value="Aldo_ket_red"/>
    <property type="match status" value="1"/>
</dbReference>
<sequence length="315" mass="33634">MNNDVTTPSTPASASPAPARRRIGRFEVSPLGLGAMPSSLGRDPLPPRERGIATIHGALDAGITLIDTADIYAPAWDQMGHNEQIVAEGLRTYSGSTEGVVVATKGGITRSEGEQWGRDGSLDYLRSAVEKSLAALGVDAIDLYYWHRPDRTLRYAESIEALAALKADGLIHEIGISNANVEEIDVAIEVLGEGGLAAVQNQFSPRYHHTSREELEHCREHGVAFVPWSPLGGIGRGDAVARRFPAIARAAEAHGASPQQIVLAWELALSDRVIPIPGASRPESITDSARAMTLELGADEVRALSAEIFGEDPQD</sequence>
<dbReference type="Proteomes" id="UP000195981">
    <property type="component" value="Unassembled WGS sequence"/>
</dbReference>
<feature type="region of interest" description="Disordered" evidence="2">
    <location>
        <begin position="1"/>
        <end position="20"/>
    </location>
</feature>
<dbReference type="PANTHER" id="PTHR43625">
    <property type="entry name" value="AFLATOXIN B1 ALDEHYDE REDUCTASE"/>
    <property type="match status" value="1"/>
</dbReference>
<feature type="compositionally biased region" description="Low complexity" evidence="2">
    <location>
        <begin position="1"/>
        <end position="18"/>
    </location>
</feature>
<evidence type="ECO:0000313" key="5">
    <source>
        <dbReference type="Proteomes" id="UP000195981"/>
    </source>
</evidence>
<keyword evidence="1" id="KW-0560">Oxidoreductase</keyword>
<dbReference type="InterPro" id="IPR020471">
    <property type="entry name" value="AKR"/>
</dbReference>
<protein>
    <submittedName>
        <fullName evidence="4">Oxidoreductase</fullName>
    </submittedName>
</protein>
<dbReference type="EMBL" id="FWFG01000040">
    <property type="protein sequence ID" value="SLM89971.1"/>
    <property type="molecule type" value="Genomic_DNA"/>
</dbReference>
<dbReference type="SUPFAM" id="SSF51430">
    <property type="entry name" value="NAD(P)-linked oxidoreductase"/>
    <property type="match status" value="1"/>
</dbReference>
<accession>A0A1X6WWL7</accession>
<gene>
    <name evidence="4" type="ORF">FM110_04395</name>
</gene>